<dbReference type="SUPFAM" id="SSF49452">
    <property type="entry name" value="Starch-binding domain-like"/>
    <property type="match status" value="1"/>
</dbReference>
<reference evidence="7 8" key="1">
    <citation type="submission" date="2020-02" db="EMBL/GenBank/DDBJ databases">
        <authorList>
            <person name="Li X.-J."/>
            <person name="Feng X.-M."/>
        </authorList>
    </citation>
    <scope>NUCLEOTIDE SEQUENCE [LARGE SCALE GENOMIC DNA]</scope>
    <source>
        <strain evidence="7 8">CGMCC 4.7225</strain>
    </source>
</reference>
<organism evidence="7 8">
    <name type="scientific">Phytoactinopolyspora alkaliphila</name>
    <dbReference type="NCBI Taxonomy" id="1783498"/>
    <lineage>
        <taxon>Bacteria</taxon>
        <taxon>Bacillati</taxon>
        <taxon>Actinomycetota</taxon>
        <taxon>Actinomycetes</taxon>
        <taxon>Jiangellales</taxon>
        <taxon>Jiangellaceae</taxon>
        <taxon>Phytoactinopolyspora</taxon>
    </lineage>
</organism>
<keyword evidence="5" id="KW-0472">Membrane</keyword>
<keyword evidence="5" id="KW-0812">Transmembrane</keyword>
<feature type="compositionally biased region" description="Acidic residues" evidence="4">
    <location>
        <begin position="1915"/>
        <end position="1944"/>
    </location>
</feature>
<evidence type="ECO:0000256" key="5">
    <source>
        <dbReference type="SAM" id="Phobius"/>
    </source>
</evidence>
<dbReference type="RefSeq" id="WP_163814958.1">
    <property type="nucleotide sequence ID" value="NZ_JAAGOB010000001.1"/>
</dbReference>
<feature type="domain" description="Bacterial Ig-like" evidence="6">
    <location>
        <begin position="1827"/>
        <end position="1912"/>
    </location>
</feature>
<feature type="region of interest" description="Disordered" evidence="4">
    <location>
        <begin position="1898"/>
        <end position="1968"/>
    </location>
</feature>
<evidence type="ECO:0000313" key="7">
    <source>
        <dbReference type="EMBL" id="NED93732.1"/>
    </source>
</evidence>
<dbReference type="InterPro" id="IPR032109">
    <property type="entry name" value="Big_3_5"/>
</dbReference>
<comment type="caution">
    <text evidence="7">The sequence shown here is derived from an EMBL/GenBank/DDBJ whole genome shotgun (WGS) entry which is preliminary data.</text>
</comment>
<evidence type="ECO:0000259" key="6">
    <source>
        <dbReference type="Pfam" id="PF16640"/>
    </source>
</evidence>
<dbReference type="Gene3D" id="2.60.40.10">
    <property type="entry name" value="Immunoglobulins"/>
    <property type="match status" value="1"/>
</dbReference>
<dbReference type="EC" id="3.2.1.1" evidence="2"/>
<feature type="region of interest" description="Disordered" evidence="4">
    <location>
        <begin position="2059"/>
        <end position="2079"/>
    </location>
</feature>
<protein>
    <recommendedName>
        <fullName evidence="2">alpha-amylase</fullName>
        <ecNumber evidence="2">3.2.1.1</ecNumber>
    </recommendedName>
    <alternativeName>
        <fullName evidence="3">1,4-alpha-D-glucan glucanohydrolase</fullName>
    </alternativeName>
</protein>
<feature type="region of interest" description="Disordered" evidence="4">
    <location>
        <begin position="271"/>
        <end position="313"/>
    </location>
</feature>
<dbReference type="Proteomes" id="UP000469185">
    <property type="component" value="Unassembled WGS sequence"/>
</dbReference>
<gene>
    <name evidence="7" type="ORF">G1H11_00195</name>
</gene>
<dbReference type="GO" id="GO:0030246">
    <property type="term" value="F:carbohydrate binding"/>
    <property type="evidence" value="ECO:0007669"/>
    <property type="project" value="InterPro"/>
</dbReference>
<dbReference type="Pfam" id="PF16640">
    <property type="entry name" value="Big_3_5"/>
    <property type="match status" value="1"/>
</dbReference>
<proteinExistence type="predicted"/>
<dbReference type="InterPro" id="IPR013784">
    <property type="entry name" value="Carb-bd-like_fold"/>
</dbReference>
<dbReference type="GO" id="GO:0004556">
    <property type="term" value="F:alpha-amylase activity"/>
    <property type="evidence" value="ECO:0007669"/>
    <property type="project" value="UniProtKB-EC"/>
</dbReference>
<feature type="compositionally biased region" description="Gly residues" evidence="4">
    <location>
        <begin position="287"/>
        <end position="301"/>
    </location>
</feature>
<feature type="region of interest" description="Disordered" evidence="4">
    <location>
        <begin position="1987"/>
        <end position="2017"/>
    </location>
</feature>
<feature type="compositionally biased region" description="Gly residues" evidence="4">
    <location>
        <begin position="2001"/>
        <end position="2014"/>
    </location>
</feature>
<keyword evidence="5" id="KW-1133">Transmembrane helix</keyword>
<evidence type="ECO:0000256" key="2">
    <source>
        <dbReference type="ARBA" id="ARBA00012595"/>
    </source>
</evidence>
<sequence>MSEALRSDNRRPDGEAPPVIEVLHLPQSAAGQPAALRLRVHHDAPAPRSVTLCVIGLDSAWVPGPARVLDLPPMTAASVELILHPAAGAVAARYPFVVTAQCTDPGSGASTAPAAVAESVLTVGQPGSVTVSIDPAEVRTSRGRRVRIVLANSGAAPVRTGIEVTSPPGMRASCRTTSVEVPPHGTRTVKARVRGRRIRMLGHPVRHTYSVSTHGAQAPATARGVLAVRPVFGPGWRKVLALATVVAVWAAAAVIGIPWASERLSRGEDQSAVADGGHFGDAVSGDGSPGGSGGAARSGDPGGEEGGTDAQVIGDGTRISGVVEAEQPGGVTVALAPTSSFGEAGADAKVALAGDEPTADSTVDLHRSTVTNEDGAWAVAGLGRSGYFLVTLSKAGFRTERRVVDVAAMTEPLTVRLDPGDGRVSGRVTGPDGPVGGAEVTITDGTLTVTTSSSTTGDVGTWAVDGLSTPSTYLVTAEAAGLGAASALVALEADGSASQNLELRQGTATMTGQITGRDTTGRIGGLGGVTVTADDGVTTRTATTVTTATGSGPRGLFTLPDLPSPGSYVVTVRGDGYEEQTRRVEFHQDGTALRQLDMRLTSSGGSVQGRVTTADGEPLGAGLSLVDDDGVAYKVMSAAGAGDGRYRFSGIAAGDYIVAAEVFGHLTGYARVEVSAGEVTTSDLALTPIPGGGLSATSSITGRVVDASTGGGEIVCAGQHDDCLVTVTTAAADDEGRLREVSAQFEPDATYTIPGPDDDGLLPGLYELVFSAPGFEPERLTVEVPMDQRVTAPVAALLPSPSIVGSVSTRVGSVPDGTCVVAVPAGAGPDSVGDCVPTDDDPVAPRCEITDGVWCAFTGPNGGYEIPSLPSGSYRVSVRAGDSEYRSIAPVTIALPAGDVRRYDATLNRLGRMRITVQGNDGQSASQPVAGATVRVTAGDEDMTDQVRIDRSDEADGVYLVTHLDPGVVYRVGFGWSIPGSDPLRTLSGDVESTAGLNNEVPLALTLTGETRRFTGQVVHELDGDDPRGVAGAKVEITGIVGYNGLLPVQDTASVVTDADGLFAVVPEPADGDIPEAVLPIVDGRVDIVVTKAGHERRRLSGVTVSDEQDLLVYLTPSGRPVKGRLALVPEADTDLSATTVALTNTPPGAEGTRIRFTSAGCLIWSDPGQRVDSDYTNDCGQDAGGVRASLARPGEYTARLSRPGYADAEVSFAVDLLTEGGRQELTGLVLSRDGGLAVQTVNADGEPVYGSRLVLSATGVPEQTRAAEPGTNRTVFNDLPSRLPDGGWYTIRVEAAGYEFGEFSAGHLVEGGVVAPEPSPFSVPPDGIGAYQVELVKMGEITGVLTAQTDVDGEIQSTPLAGATVRAEHESGLEFSASSGGGGRFSITGTRDVAGLVPGRWELTVDPPDGFTFEGEPVEVHVTDDYQVEYPAGNSDPFVLAVQAKPVEVFVNVYVPGADGEPPTLLAGMTVELLRGGQVQPAQPCGGDSCPDGEYRFVDVPPIPQTLRVSGENYAPLTLTIRPEPGEANTFNVPVTQLRNTIQGTIGAQAGSHPAEPLAEVDTWLCRADETDAEGLCPAEDGDPVRSGSVFEFSGLNDGTYVVDIRPRHGQPYPATTRTVTVAAGQIVAFDIVLHAAAEPITVTAIAENGWDLTGAVVRLVATDGSGQSPPAAQTVVRAGEDEYSTTFAQVPAGTWEAILTGPQGHVGVHTSGPPGETTRDLVIDVAEVRIRMDVRSAAVDSPGTVSVSVADSQSQEVLADQLLVNAGLSTVYLKNDDEYTVDVDLPEDAPSGWSVEPSRVDVPSGERDVAARFVLEPPPPTTTAVTVSPDPAVAGEPVTFTASVSSAGGAVDGGEVEFSVDGESVGNAEVEDGSADFAHTFPAGGTEHSVRAVYSGPGYADSEATTTVSVESPPDDEDPPADDEDPPPDEEDPPPDDDEENPLPDGQGGWSDAEDARPGGSRPAQSVKMTAMLAAARRTMPITSSTSHHLGARTTGTGTWSGVGGGGGGAAAGSGRMTMSLPQRQHTTARGGFGSAQCGHGAEAMLSAPTVPGSLLRASSACRSPDTTVLDTAQKSG</sequence>
<evidence type="ECO:0000256" key="1">
    <source>
        <dbReference type="ARBA" id="ARBA00000548"/>
    </source>
</evidence>
<accession>A0A6N9YFJ3</accession>
<dbReference type="Pfam" id="PF13620">
    <property type="entry name" value="CarboxypepD_reg"/>
    <property type="match status" value="1"/>
</dbReference>
<evidence type="ECO:0000313" key="8">
    <source>
        <dbReference type="Proteomes" id="UP000469185"/>
    </source>
</evidence>
<dbReference type="EMBL" id="JAAGOB010000001">
    <property type="protein sequence ID" value="NED93732.1"/>
    <property type="molecule type" value="Genomic_DNA"/>
</dbReference>
<feature type="transmembrane region" description="Helical" evidence="5">
    <location>
        <begin position="239"/>
        <end position="260"/>
    </location>
</feature>
<comment type="catalytic activity">
    <reaction evidence="1">
        <text>Endohydrolysis of (1-&gt;4)-alpha-D-glucosidic linkages in polysaccharides containing three or more (1-&gt;4)-alpha-linked D-glucose units.</text>
        <dbReference type="EC" id="3.2.1.1"/>
    </reaction>
</comment>
<dbReference type="Gene3D" id="2.60.40.1120">
    <property type="entry name" value="Carboxypeptidase-like, regulatory domain"/>
    <property type="match status" value="3"/>
</dbReference>
<evidence type="ECO:0000256" key="3">
    <source>
        <dbReference type="ARBA" id="ARBA00030238"/>
    </source>
</evidence>
<evidence type="ECO:0000256" key="4">
    <source>
        <dbReference type="SAM" id="MobiDB-lite"/>
    </source>
</evidence>
<name>A0A6N9YFJ3_9ACTN</name>
<dbReference type="InterPro" id="IPR013783">
    <property type="entry name" value="Ig-like_fold"/>
</dbReference>
<dbReference type="GO" id="GO:0005975">
    <property type="term" value="P:carbohydrate metabolic process"/>
    <property type="evidence" value="ECO:0007669"/>
    <property type="project" value="UniProtKB-ARBA"/>
</dbReference>
<keyword evidence="8" id="KW-1185">Reference proteome</keyword>
<feature type="compositionally biased region" description="Polar residues" evidence="4">
    <location>
        <begin position="2063"/>
        <end position="2079"/>
    </location>
</feature>